<reference evidence="2" key="1">
    <citation type="submission" date="2021-03" db="EMBL/GenBank/DDBJ databases">
        <authorList>
            <person name="Tagirdzhanova G."/>
        </authorList>
    </citation>
    <scope>NUCLEOTIDE SEQUENCE</scope>
</reference>
<feature type="region of interest" description="Disordered" evidence="1">
    <location>
        <begin position="19"/>
        <end position="40"/>
    </location>
</feature>
<feature type="compositionally biased region" description="Basic residues" evidence="1">
    <location>
        <begin position="477"/>
        <end position="487"/>
    </location>
</feature>
<feature type="region of interest" description="Disordered" evidence="1">
    <location>
        <begin position="306"/>
        <end position="325"/>
    </location>
</feature>
<organism evidence="2 3">
    <name type="scientific">Imshaugia aleurites</name>
    <dbReference type="NCBI Taxonomy" id="172621"/>
    <lineage>
        <taxon>Eukaryota</taxon>
        <taxon>Fungi</taxon>
        <taxon>Dikarya</taxon>
        <taxon>Ascomycota</taxon>
        <taxon>Pezizomycotina</taxon>
        <taxon>Lecanoromycetes</taxon>
        <taxon>OSLEUM clade</taxon>
        <taxon>Lecanoromycetidae</taxon>
        <taxon>Lecanorales</taxon>
        <taxon>Lecanorineae</taxon>
        <taxon>Parmeliaceae</taxon>
        <taxon>Imshaugia</taxon>
    </lineage>
</organism>
<evidence type="ECO:0000313" key="2">
    <source>
        <dbReference type="EMBL" id="CAF9938605.1"/>
    </source>
</evidence>
<feature type="region of interest" description="Disordered" evidence="1">
    <location>
        <begin position="409"/>
        <end position="450"/>
    </location>
</feature>
<comment type="caution">
    <text evidence="2">The sequence shown here is derived from an EMBL/GenBank/DDBJ whole genome shotgun (WGS) entry which is preliminary data.</text>
</comment>
<dbReference type="EMBL" id="CAJPDT010000110">
    <property type="protein sequence ID" value="CAF9938605.1"/>
    <property type="molecule type" value="Genomic_DNA"/>
</dbReference>
<keyword evidence="3" id="KW-1185">Reference proteome</keyword>
<sequence length="577" mass="64136">MADFSSVYTWPQPAAHQGLLYPSSHTEPPEPFQQHPQGGRIPFVAPCLNDSHAIDTLNSNTFQSPDILGLNRVPTSYDSNRINLHGPNSLDLNVSCTPVTTDFATAADSGPSSSEYNSNDAFNKYGLASIDALSINVNYQRCDDWREERGRYAYGQWLGAQELAQGGTAPTDATRFSGLDHQRLGSQEYLAQGATNYDGESIHYTAHQHQGSTSQKGLDSLEVPQLYEPTEMTGCLPPKINLFDPLALVIAHAASRKDDPNGIGLLDSSTDPLPPTPHHLTKDMRVFKASEPPGTTLRRLIPRTSASSSLGASITSTPISHTPDVRNLNGLEPQDAFNPWNSATNTRNQQLSDTSTAYYLTPGMSNDQCTEPSENNVVNFPSVPSGPPLAPVALDQDLDPIVEFTTIRDNDSDWDNESEQQLGDTRHSDSYETGSLHVPEVPDMNNIPVEDALEPHTGQLYKEQQNQDASSLEMARPQKKSQRRIKPKPLSTRRESQQRRKRPQQRSTSNRRTNPPVQYYCAVPPCNESLEKRGRGFKTKSDYKRHNQECHKPGRWFCGLSHKCGKRSFNRRERFIA</sequence>
<gene>
    <name evidence="2" type="ORF">IMSHALPRED_001020</name>
</gene>
<evidence type="ECO:0000313" key="3">
    <source>
        <dbReference type="Proteomes" id="UP000664534"/>
    </source>
</evidence>
<accession>A0A8H3J0U0</accession>
<name>A0A8H3J0U0_9LECA</name>
<feature type="compositionally biased region" description="Low complexity" evidence="1">
    <location>
        <begin position="306"/>
        <end position="317"/>
    </location>
</feature>
<dbReference type="AlphaFoldDB" id="A0A8H3J0U0"/>
<evidence type="ECO:0000256" key="1">
    <source>
        <dbReference type="SAM" id="MobiDB-lite"/>
    </source>
</evidence>
<proteinExistence type="predicted"/>
<protein>
    <submittedName>
        <fullName evidence="2">Uncharacterized protein</fullName>
    </submittedName>
</protein>
<feature type="region of interest" description="Disordered" evidence="1">
    <location>
        <begin position="462"/>
        <end position="520"/>
    </location>
</feature>
<dbReference type="Proteomes" id="UP000664534">
    <property type="component" value="Unassembled WGS sequence"/>
</dbReference>